<dbReference type="GO" id="GO:0098703">
    <property type="term" value="P:calcium ion import across plasma membrane"/>
    <property type="evidence" value="ECO:0007669"/>
    <property type="project" value="TreeGrafter"/>
</dbReference>
<keyword evidence="17" id="KW-0325">Glycoprotein</keyword>
<feature type="transmembrane region" description="Helical" evidence="20">
    <location>
        <begin position="740"/>
        <end position="760"/>
    </location>
</feature>
<accession>A0A267E1S6</accession>
<feature type="transmembrane region" description="Helical" evidence="20">
    <location>
        <begin position="40"/>
        <end position="58"/>
    </location>
</feature>
<keyword evidence="4" id="KW-0050">Antiport</keyword>
<feature type="transmembrane region" description="Helical" evidence="20">
    <location>
        <begin position="631"/>
        <end position="664"/>
    </location>
</feature>
<evidence type="ECO:0000256" key="3">
    <source>
        <dbReference type="ARBA" id="ARBA00022448"/>
    </source>
</evidence>
<dbReference type="InterPro" id="IPR044880">
    <property type="entry name" value="NCX_ion-bd_dom_sf"/>
</dbReference>
<dbReference type="GO" id="GO:0098794">
    <property type="term" value="C:postsynapse"/>
    <property type="evidence" value="ECO:0007669"/>
    <property type="project" value="TreeGrafter"/>
</dbReference>
<dbReference type="PRINTS" id="PR01259">
    <property type="entry name" value="NACAEXCHNGR"/>
</dbReference>
<dbReference type="GO" id="GO:0030424">
    <property type="term" value="C:axon"/>
    <property type="evidence" value="ECO:0007669"/>
    <property type="project" value="TreeGrafter"/>
</dbReference>
<dbReference type="AlphaFoldDB" id="A0A267E1S6"/>
<dbReference type="InterPro" id="IPR004836">
    <property type="entry name" value="Na_Ca_Ex"/>
</dbReference>
<feature type="transmembrane region" description="Helical" evidence="20">
    <location>
        <begin position="125"/>
        <end position="144"/>
    </location>
</feature>
<dbReference type="Gene3D" id="1.20.1420.30">
    <property type="entry name" value="NCX, central ion-binding region"/>
    <property type="match status" value="2"/>
</dbReference>
<dbReference type="Pfam" id="PF01699">
    <property type="entry name" value="Na_Ca_ex"/>
    <property type="match status" value="2"/>
</dbReference>
<dbReference type="InterPro" id="IPR032452">
    <property type="entry name" value="Na_Ca_Ex_C-exten"/>
</dbReference>
<dbReference type="Pfam" id="PF03160">
    <property type="entry name" value="Calx-beta"/>
    <property type="match status" value="1"/>
</dbReference>
<keyword evidence="13 20" id="KW-1133">Transmembrane helix</keyword>
<evidence type="ECO:0000256" key="13">
    <source>
        <dbReference type="ARBA" id="ARBA00022989"/>
    </source>
</evidence>
<keyword evidence="14" id="KW-0915">Sodium</keyword>
<evidence type="ECO:0000256" key="20">
    <source>
        <dbReference type="SAM" id="Phobius"/>
    </source>
</evidence>
<keyword evidence="16 20" id="KW-0472">Membrane</keyword>
<dbReference type="InterPro" id="IPR038081">
    <property type="entry name" value="CalX-like_sf"/>
</dbReference>
<feature type="domain" description="Calx-beta" evidence="21">
    <location>
        <begin position="322"/>
        <end position="422"/>
    </location>
</feature>
<evidence type="ECO:0000256" key="12">
    <source>
        <dbReference type="ARBA" id="ARBA00022860"/>
    </source>
</evidence>
<keyword evidence="5" id="KW-1003">Cell membrane</keyword>
<reference evidence="22 23" key="1">
    <citation type="submission" date="2017-06" db="EMBL/GenBank/DDBJ databases">
        <title>A platform for efficient transgenesis in Macrostomum lignano, a flatworm model organism for stem cell research.</title>
        <authorList>
            <person name="Berezikov E."/>
        </authorList>
    </citation>
    <scope>NUCLEOTIDE SEQUENCE [LARGE SCALE GENOMIC DNA]</scope>
    <source>
        <strain evidence="22">DV1</strain>
        <tissue evidence="22">Whole organism</tissue>
    </source>
</reference>
<evidence type="ECO:0000256" key="1">
    <source>
        <dbReference type="ARBA" id="ARBA00004651"/>
    </source>
</evidence>
<dbReference type="InterPro" id="IPR051171">
    <property type="entry name" value="CaCA"/>
</dbReference>
<comment type="caution">
    <text evidence="22">The sequence shown here is derived from an EMBL/GenBank/DDBJ whole genome shotgun (WGS) entry which is preliminary data.</text>
</comment>
<feature type="transmembrane region" description="Helical" evidence="20">
    <location>
        <begin position="156"/>
        <end position="178"/>
    </location>
</feature>
<dbReference type="GO" id="GO:0005432">
    <property type="term" value="F:calcium:sodium antiporter activity"/>
    <property type="evidence" value="ECO:0007669"/>
    <property type="project" value="InterPro"/>
</dbReference>
<protein>
    <recommendedName>
        <fullName evidence="21">Calx-beta domain-containing protein</fullName>
    </recommendedName>
</protein>
<dbReference type="STRING" id="282301.A0A267E1S6"/>
<evidence type="ECO:0000259" key="21">
    <source>
        <dbReference type="SMART" id="SM00237"/>
    </source>
</evidence>
<keyword evidence="10" id="KW-0677">Repeat</keyword>
<evidence type="ECO:0000313" key="23">
    <source>
        <dbReference type="Proteomes" id="UP000215902"/>
    </source>
</evidence>
<evidence type="ECO:0000256" key="9">
    <source>
        <dbReference type="ARBA" id="ARBA00022729"/>
    </source>
</evidence>
<feature type="transmembrane region" description="Helical" evidence="20">
    <location>
        <begin position="190"/>
        <end position="207"/>
    </location>
</feature>
<keyword evidence="9" id="KW-0732">Signal</keyword>
<evidence type="ECO:0000256" key="8">
    <source>
        <dbReference type="ARBA" id="ARBA00022723"/>
    </source>
</evidence>
<feature type="transmembrane region" description="Helical" evidence="20">
    <location>
        <begin position="93"/>
        <end position="113"/>
    </location>
</feature>
<evidence type="ECO:0000256" key="11">
    <source>
        <dbReference type="ARBA" id="ARBA00022837"/>
    </source>
</evidence>
<keyword evidence="12" id="KW-0112">Calmodulin-binding</keyword>
<gene>
    <name evidence="22" type="ORF">BOX15_Mlig018197g1</name>
</gene>
<evidence type="ECO:0000256" key="15">
    <source>
        <dbReference type="ARBA" id="ARBA00023065"/>
    </source>
</evidence>
<dbReference type="GO" id="GO:0042383">
    <property type="term" value="C:sarcolemma"/>
    <property type="evidence" value="ECO:0007669"/>
    <property type="project" value="TreeGrafter"/>
</dbReference>
<keyword evidence="18" id="KW-0739">Sodium transport</keyword>
<dbReference type="PANTHER" id="PTHR11878:SF76">
    <property type="entry name" value="CALX-BETA DOMAIN-CONTAINING PROTEIN"/>
    <property type="match status" value="1"/>
</dbReference>
<keyword evidence="6" id="KW-0109">Calcium transport</keyword>
<evidence type="ECO:0000256" key="14">
    <source>
        <dbReference type="ARBA" id="ARBA00023053"/>
    </source>
</evidence>
<evidence type="ECO:0000313" key="22">
    <source>
        <dbReference type="EMBL" id="PAA55503.1"/>
    </source>
</evidence>
<evidence type="ECO:0000256" key="16">
    <source>
        <dbReference type="ARBA" id="ARBA00023136"/>
    </source>
</evidence>
<evidence type="ECO:0000256" key="4">
    <source>
        <dbReference type="ARBA" id="ARBA00022449"/>
    </source>
</evidence>
<dbReference type="Gene3D" id="2.60.40.2030">
    <property type="match status" value="2"/>
</dbReference>
<comment type="catalytic activity">
    <reaction evidence="19">
        <text>Ca(2+)(in) + 3 Na(+)(out) = Ca(2+)(out) + 3 Na(+)(in)</text>
        <dbReference type="Rhea" id="RHEA:69955"/>
        <dbReference type="ChEBI" id="CHEBI:29101"/>
        <dbReference type="ChEBI" id="CHEBI:29108"/>
    </reaction>
</comment>
<evidence type="ECO:0000256" key="2">
    <source>
        <dbReference type="ARBA" id="ARBA00007489"/>
    </source>
</evidence>
<keyword evidence="7 20" id="KW-0812">Transmembrane</keyword>
<dbReference type="GO" id="GO:0046872">
    <property type="term" value="F:metal ion binding"/>
    <property type="evidence" value="ECO:0007669"/>
    <property type="project" value="UniProtKB-KW"/>
</dbReference>
<dbReference type="SMART" id="SM00237">
    <property type="entry name" value="Calx_beta"/>
    <property type="match status" value="2"/>
</dbReference>
<dbReference type="OrthoDB" id="418484at2759"/>
<dbReference type="InterPro" id="IPR004837">
    <property type="entry name" value="NaCa_Exmemb"/>
</dbReference>
<dbReference type="SUPFAM" id="SSF141072">
    <property type="entry name" value="CalX-like"/>
    <property type="match status" value="2"/>
</dbReference>
<name>A0A267E1S6_9PLAT</name>
<dbReference type="GO" id="GO:0005516">
    <property type="term" value="F:calmodulin binding"/>
    <property type="evidence" value="ECO:0007669"/>
    <property type="project" value="UniProtKB-KW"/>
</dbReference>
<organism evidence="22 23">
    <name type="scientific">Macrostomum lignano</name>
    <dbReference type="NCBI Taxonomy" id="282301"/>
    <lineage>
        <taxon>Eukaryota</taxon>
        <taxon>Metazoa</taxon>
        <taxon>Spiralia</taxon>
        <taxon>Lophotrochozoa</taxon>
        <taxon>Platyhelminthes</taxon>
        <taxon>Rhabditophora</taxon>
        <taxon>Macrostomorpha</taxon>
        <taxon>Macrostomida</taxon>
        <taxon>Macrostomidae</taxon>
        <taxon>Macrostomum</taxon>
    </lineage>
</organism>
<dbReference type="Pfam" id="PF16494">
    <property type="entry name" value="Na_Ca_ex_C"/>
    <property type="match status" value="1"/>
</dbReference>
<evidence type="ECO:0000256" key="6">
    <source>
        <dbReference type="ARBA" id="ARBA00022568"/>
    </source>
</evidence>
<evidence type="ECO:0000256" key="7">
    <source>
        <dbReference type="ARBA" id="ARBA00022692"/>
    </source>
</evidence>
<keyword evidence="8" id="KW-0479">Metal-binding</keyword>
<evidence type="ECO:0000256" key="19">
    <source>
        <dbReference type="ARBA" id="ARBA00033667"/>
    </source>
</evidence>
<evidence type="ECO:0000256" key="17">
    <source>
        <dbReference type="ARBA" id="ARBA00023180"/>
    </source>
</evidence>
<keyword evidence="3" id="KW-0813">Transport</keyword>
<feature type="transmembrane region" description="Helical" evidence="20">
    <location>
        <begin position="709"/>
        <end position="728"/>
    </location>
</feature>
<keyword evidence="15" id="KW-0406">Ion transport</keyword>
<keyword evidence="23" id="KW-1185">Reference proteome</keyword>
<evidence type="ECO:0000256" key="5">
    <source>
        <dbReference type="ARBA" id="ARBA00022475"/>
    </source>
</evidence>
<evidence type="ECO:0000256" key="10">
    <source>
        <dbReference type="ARBA" id="ARBA00022737"/>
    </source>
</evidence>
<proteinExistence type="inferred from homology"/>
<comment type="similarity">
    <text evidence="2">Belongs to the Ca(2+):cation antiporter (CaCA) (TC 2.A.19) family. SLC8 subfamily.</text>
</comment>
<evidence type="ECO:0000256" key="18">
    <source>
        <dbReference type="ARBA" id="ARBA00023201"/>
    </source>
</evidence>
<keyword evidence="11" id="KW-0106">Calcium</keyword>
<dbReference type="EMBL" id="NIVC01002742">
    <property type="protein sequence ID" value="PAA55503.1"/>
    <property type="molecule type" value="Genomic_DNA"/>
</dbReference>
<dbReference type="InterPro" id="IPR003644">
    <property type="entry name" value="Calx_beta"/>
</dbReference>
<comment type="subcellular location">
    <subcellularLocation>
        <location evidence="1">Cell membrane</location>
        <topology evidence="1">Multi-pass membrane protein</topology>
    </subcellularLocation>
</comment>
<feature type="transmembrane region" description="Helical" evidence="20">
    <location>
        <begin position="606"/>
        <end position="625"/>
    </location>
</feature>
<feature type="domain" description="Calx-beta" evidence="21">
    <location>
        <begin position="438"/>
        <end position="537"/>
    </location>
</feature>
<sequence length="809" mass="89118">MSNCSSGTFLCQNASSLILPLLDESTWRNEVRAALYLVGLFWSFMGVSIVADVFMTSIERITSATRKMTFFNSDTGVDEQVDVKIWNDTVANLSLMALGSSAPEILLSIIEIIGNGFKAGELGPGTIVGSAAFNLLIITAVCICSVDDEGKRIKQFMVFCVTATFCEFAYIWLVIILVCSSPDFIDLWEGVVTFLLFFILVVAAYIMDKGFCFKKAETEADKEANKGLIVHDAHHINEEKLREFIKQIGKDPNLTEEEVRRLALKKFSEGMPHSRAWYRINATRQMMGGHKLQVQLPEKLQGKLAEIEGAGDGASSDPHLKAKQDALTENGRLSVVEFTSTSVAVLERDQRARLTIRRYGNVKQRVVVKAETVDGTATKNEDYVPLKKTVVFEPDETQQTVDVEIIDDNQWEPDETFFVKLTLEKDQKLARLGPKKINQVTIINDDEPGTFEFVNASYLFKESCGRATVPVRRVNGADGVAKVSWKTEDQTARAGCDYEASSGELIFNHGEIEKTIEVAIYDDQKKEKDEHFKLLLTECSEGAKLGQTSATIITIVDDDEFNGFISRLAHTANVDLDAIRVDRNTYADQFRQAMNVNGGDIENATAIDYVMHFFTFGWKIIFAVIPPPSIWGGWLCFFVSLAMIGMLTAIIGDLASIFGCLVGLKDSVTAITFVALGTSLPDLFASKQAATADDSADNAVGNVTGSNSVNVFLGLGLPWMIAAIYHTAKDGSFNVPAGDLVFSVILYTVCSMLAIVLLILRRFMKPFGCSELGGNRTLKFVSGGILCSLWLFYIVMSALKAYGVIVANF</sequence>
<feature type="transmembrane region" description="Helical" evidence="20">
    <location>
        <begin position="780"/>
        <end position="799"/>
    </location>
</feature>
<dbReference type="Proteomes" id="UP000215902">
    <property type="component" value="Unassembled WGS sequence"/>
</dbReference>
<dbReference type="GO" id="GO:0007154">
    <property type="term" value="P:cell communication"/>
    <property type="evidence" value="ECO:0007669"/>
    <property type="project" value="InterPro"/>
</dbReference>
<dbReference type="PANTHER" id="PTHR11878">
    <property type="entry name" value="SODIUM/CALCIUM EXCHANGER"/>
    <property type="match status" value="1"/>
</dbReference>